<evidence type="ECO:0000256" key="1">
    <source>
        <dbReference type="ARBA" id="ARBA00004141"/>
    </source>
</evidence>
<evidence type="ECO:0000256" key="3">
    <source>
        <dbReference type="ARBA" id="ARBA00022692"/>
    </source>
</evidence>
<organism evidence="8 9">
    <name type="scientific">Sporosarcina siberiensis</name>
    <dbReference type="NCBI Taxonomy" id="1365606"/>
    <lineage>
        <taxon>Bacteria</taxon>
        <taxon>Bacillati</taxon>
        <taxon>Bacillota</taxon>
        <taxon>Bacilli</taxon>
        <taxon>Bacillales</taxon>
        <taxon>Caryophanaceae</taxon>
        <taxon>Sporosarcina</taxon>
    </lineage>
</organism>
<feature type="transmembrane region" description="Helical" evidence="6">
    <location>
        <begin position="12"/>
        <end position="33"/>
    </location>
</feature>
<keyword evidence="3 6" id="KW-0812">Transmembrane</keyword>
<evidence type="ECO:0000256" key="2">
    <source>
        <dbReference type="ARBA" id="ARBA00009399"/>
    </source>
</evidence>
<comment type="similarity">
    <text evidence="2">Belongs to the GtrA family.</text>
</comment>
<keyword evidence="9" id="KW-1185">Reference proteome</keyword>
<evidence type="ECO:0000259" key="7">
    <source>
        <dbReference type="Pfam" id="PF04138"/>
    </source>
</evidence>
<keyword evidence="4 6" id="KW-1133">Transmembrane helix</keyword>
<evidence type="ECO:0000313" key="8">
    <source>
        <dbReference type="EMBL" id="MFD1929829.1"/>
    </source>
</evidence>
<keyword evidence="5 6" id="KW-0472">Membrane</keyword>
<dbReference type="InterPro" id="IPR051401">
    <property type="entry name" value="GtrA_CellWall_Glycosyl"/>
</dbReference>
<dbReference type="InterPro" id="IPR007267">
    <property type="entry name" value="GtrA_DPMS_TM"/>
</dbReference>
<dbReference type="RefSeq" id="WP_381540344.1">
    <property type="nucleotide sequence ID" value="NZ_JBHUGI010000037.1"/>
</dbReference>
<comment type="subcellular location">
    <subcellularLocation>
        <location evidence="1">Membrane</location>
        <topology evidence="1">Multi-pass membrane protein</topology>
    </subcellularLocation>
</comment>
<gene>
    <name evidence="8" type="ORF">ACFSFY_17470</name>
</gene>
<accession>A0ABW4SKZ0</accession>
<evidence type="ECO:0000256" key="6">
    <source>
        <dbReference type="SAM" id="Phobius"/>
    </source>
</evidence>
<dbReference type="Pfam" id="PF04138">
    <property type="entry name" value="GtrA_DPMS_TM"/>
    <property type="match status" value="1"/>
</dbReference>
<evidence type="ECO:0000256" key="4">
    <source>
        <dbReference type="ARBA" id="ARBA00022989"/>
    </source>
</evidence>
<feature type="transmembrane region" description="Helical" evidence="6">
    <location>
        <begin position="71"/>
        <end position="92"/>
    </location>
</feature>
<reference evidence="9" key="1">
    <citation type="journal article" date="2019" name="Int. J. Syst. Evol. Microbiol.">
        <title>The Global Catalogue of Microorganisms (GCM) 10K type strain sequencing project: providing services to taxonomists for standard genome sequencing and annotation.</title>
        <authorList>
            <consortium name="The Broad Institute Genomics Platform"/>
            <consortium name="The Broad Institute Genome Sequencing Center for Infectious Disease"/>
            <person name="Wu L."/>
            <person name="Ma J."/>
        </authorList>
    </citation>
    <scope>NUCLEOTIDE SEQUENCE [LARGE SCALE GENOMIC DNA]</scope>
    <source>
        <strain evidence="9">CGMCC 4.7177</strain>
    </source>
</reference>
<feature type="transmembrane region" description="Helical" evidence="6">
    <location>
        <begin position="39"/>
        <end position="59"/>
    </location>
</feature>
<feature type="domain" description="GtrA/DPMS transmembrane" evidence="7">
    <location>
        <begin position="10"/>
        <end position="119"/>
    </location>
</feature>
<protein>
    <submittedName>
        <fullName evidence="8">GtrA family protein</fullName>
    </submittedName>
</protein>
<dbReference type="PANTHER" id="PTHR38459">
    <property type="entry name" value="PROPHAGE BACTOPRENOL-LINKED GLUCOSE TRANSLOCASE HOMOLOG"/>
    <property type="match status" value="1"/>
</dbReference>
<dbReference type="PANTHER" id="PTHR38459:SF1">
    <property type="entry name" value="PROPHAGE BACTOPRENOL-LINKED GLUCOSE TRANSLOCASE HOMOLOG"/>
    <property type="match status" value="1"/>
</dbReference>
<proteinExistence type="inferred from homology"/>
<feature type="transmembrane region" description="Helical" evidence="6">
    <location>
        <begin position="104"/>
        <end position="122"/>
    </location>
</feature>
<evidence type="ECO:0000256" key="5">
    <source>
        <dbReference type="ARBA" id="ARBA00023136"/>
    </source>
</evidence>
<evidence type="ECO:0000313" key="9">
    <source>
        <dbReference type="Proteomes" id="UP001597218"/>
    </source>
</evidence>
<dbReference type="EMBL" id="JBHUGI010000037">
    <property type="protein sequence ID" value="MFD1929829.1"/>
    <property type="molecule type" value="Genomic_DNA"/>
</dbReference>
<comment type="caution">
    <text evidence="8">The sequence shown here is derived from an EMBL/GenBank/DDBJ whole genome shotgun (WGS) entry which is preliminary data.</text>
</comment>
<name>A0ABW4SKZ0_9BACL</name>
<dbReference type="Proteomes" id="UP001597218">
    <property type="component" value="Unassembled WGS sequence"/>
</dbReference>
<sequence>MRFINEEFLKFIVVGVLNTAIYYFVFLFCLHFLNLHYFVAHIFSVVISIVGSFFLNTKYTYNVEITWRKFFYFPLTQLVNVIVTMLLLVLLVESLHVNSQFAPLLALVVTIPITFIITGRVLKSA</sequence>